<dbReference type="PANTHER" id="PTHR46599:SF3">
    <property type="entry name" value="PIGGYBAC TRANSPOSABLE ELEMENT-DERIVED PROTEIN 4"/>
    <property type="match status" value="1"/>
</dbReference>
<feature type="domain" description="PiggyBac transposable element-derived protein" evidence="2">
    <location>
        <begin position="121"/>
        <end position="193"/>
    </location>
</feature>
<reference evidence="3 4" key="1">
    <citation type="submission" date="2018-08" db="EMBL/GenBank/DDBJ databases">
        <title>Genome and evolution of the arbuscular mycorrhizal fungus Diversispora epigaea (formerly Glomus versiforme) and its bacterial endosymbionts.</title>
        <authorList>
            <person name="Sun X."/>
            <person name="Fei Z."/>
            <person name="Harrison M."/>
        </authorList>
    </citation>
    <scope>NUCLEOTIDE SEQUENCE [LARGE SCALE GENOMIC DNA]</scope>
    <source>
        <strain evidence="3 4">IT104</strain>
    </source>
</reference>
<dbReference type="InterPro" id="IPR029526">
    <property type="entry name" value="PGBD"/>
</dbReference>
<proteinExistence type="predicted"/>
<dbReference type="OrthoDB" id="118105at2759"/>
<dbReference type="PANTHER" id="PTHR46599">
    <property type="entry name" value="PIGGYBAC TRANSPOSABLE ELEMENT-DERIVED PROTEIN 4"/>
    <property type="match status" value="1"/>
</dbReference>
<feature type="domain" description="PiggyBac transposable element-derived protein" evidence="2">
    <location>
        <begin position="203"/>
        <end position="464"/>
    </location>
</feature>
<evidence type="ECO:0000256" key="1">
    <source>
        <dbReference type="SAM" id="MobiDB-lite"/>
    </source>
</evidence>
<dbReference type="Proteomes" id="UP000266861">
    <property type="component" value="Unassembled WGS sequence"/>
</dbReference>
<comment type="caution">
    <text evidence="3">The sequence shown here is derived from an EMBL/GenBank/DDBJ whole genome shotgun (WGS) entry which is preliminary data.</text>
</comment>
<dbReference type="AlphaFoldDB" id="A0A397IPH3"/>
<accession>A0A397IPH3</accession>
<evidence type="ECO:0000313" key="4">
    <source>
        <dbReference type="Proteomes" id="UP000266861"/>
    </source>
</evidence>
<organism evidence="3 4">
    <name type="scientific">Diversispora epigaea</name>
    <dbReference type="NCBI Taxonomy" id="1348612"/>
    <lineage>
        <taxon>Eukaryota</taxon>
        <taxon>Fungi</taxon>
        <taxon>Fungi incertae sedis</taxon>
        <taxon>Mucoromycota</taxon>
        <taxon>Glomeromycotina</taxon>
        <taxon>Glomeromycetes</taxon>
        <taxon>Diversisporales</taxon>
        <taxon>Diversisporaceae</taxon>
        <taxon>Diversispora</taxon>
    </lineage>
</organism>
<name>A0A397IPH3_9GLOM</name>
<keyword evidence="4" id="KW-1185">Reference proteome</keyword>
<dbReference type="Pfam" id="PF13843">
    <property type="entry name" value="DDE_Tnp_1_7"/>
    <property type="match status" value="2"/>
</dbReference>
<dbReference type="EMBL" id="PQFF01000159">
    <property type="protein sequence ID" value="RHZ77871.1"/>
    <property type="molecule type" value="Genomic_DNA"/>
</dbReference>
<gene>
    <name evidence="3" type="ORF">Glove_169g28</name>
</gene>
<feature type="region of interest" description="Disordered" evidence="1">
    <location>
        <begin position="72"/>
        <end position="103"/>
    </location>
</feature>
<protein>
    <recommendedName>
        <fullName evidence="2">PiggyBac transposable element-derived protein domain-containing protein</fullName>
    </recommendedName>
</protein>
<evidence type="ECO:0000259" key="2">
    <source>
        <dbReference type="Pfam" id="PF13843"/>
    </source>
</evidence>
<sequence length="568" mass="64798">MGRISSNIRKGVKVSVLGSVVGENIARPLLEELWKTKRLSATVLRIATKKEIEVSASRIKFVDFFTTSAGTNQNTRDEEGMDGSETDISSNTDSDSNEDREATNVRNVDNIRWSNRISTIDPRQFFEHFMPVDFIMSVVIPSTNKCAHECEHGWSDLTWMEFMRFIGILTIMTYVKCADICDYWSIKQKTAGVSLAFGSLSFCRQFHNAFNENLAKAILPGSYLCMDESICQWMGKVDKGPFQRKIPRKPHPIGCEFKALADAQINLFLRLDPAEPSECAIKKKFSDQYPATVASMLRLVEPWFRSGRTIIADSWFSSTNACITLYNHGLYSILQIKKRRYWLKNIPHDITDALENTYGSIVSRACKINDVDLTVCSIRDRKDIVLLASCLTTVLGTEVKRYIKGVGDVKFRRPVVFDEYNEFRSAVDILNNLRDNTLSYHDVLVSKRSVDRIFAFYLSVAEANNFSAYCQFVPGKKNMKHVDFRKQLVRSIFNCYSDKTIAERTKKSDPTTSRLKSKYVQRRCIKCHKRTTTCCSCTISRGMCADCWTQHIQLTYTTVSTSDSSDDH</sequence>
<evidence type="ECO:0000313" key="3">
    <source>
        <dbReference type="EMBL" id="RHZ77871.1"/>
    </source>
</evidence>